<proteinExistence type="inferred from homology"/>
<dbReference type="Proteomes" id="UP001557470">
    <property type="component" value="Unassembled WGS sequence"/>
</dbReference>
<dbReference type="NCBIfam" id="TIGR01571">
    <property type="entry name" value="A_thal_Cys_rich"/>
    <property type="match status" value="1"/>
</dbReference>
<dbReference type="InterPro" id="IPR006461">
    <property type="entry name" value="PLAC_motif_containing"/>
</dbReference>
<comment type="similarity">
    <text evidence="1">Belongs to the cornifelin family.</text>
</comment>
<protein>
    <submittedName>
        <fullName evidence="3">Uncharacterized protein</fullName>
    </submittedName>
</protein>
<organism evidence="3 4">
    <name type="scientific">Umbra pygmaea</name>
    <name type="common">Eastern mudminnow</name>
    <dbReference type="NCBI Taxonomy" id="75934"/>
    <lineage>
        <taxon>Eukaryota</taxon>
        <taxon>Metazoa</taxon>
        <taxon>Chordata</taxon>
        <taxon>Craniata</taxon>
        <taxon>Vertebrata</taxon>
        <taxon>Euteleostomi</taxon>
        <taxon>Actinopterygii</taxon>
        <taxon>Neopterygii</taxon>
        <taxon>Teleostei</taxon>
        <taxon>Protacanthopterygii</taxon>
        <taxon>Esociformes</taxon>
        <taxon>Umbridae</taxon>
        <taxon>Umbra</taxon>
    </lineage>
</organism>
<evidence type="ECO:0000313" key="4">
    <source>
        <dbReference type="Proteomes" id="UP001557470"/>
    </source>
</evidence>
<keyword evidence="2" id="KW-1133">Transmembrane helix</keyword>
<evidence type="ECO:0000313" key="3">
    <source>
        <dbReference type="EMBL" id="KAL0994155.1"/>
    </source>
</evidence>
<dbReference type="PANTHER" id="PTHR15907">
    <property type="entry name" value="DUF614 FAMILY PROTEIN-RELATED"/>
    <property type="match status" value="1"/>
</dbReference>
<gene>
    <name evidence="3" type="ORF">UPYG_G00118470</name>
</gene>
<accession>A0ABD0X5A0</accession>
<dbReference type="Pfam" id="PF04749">
    <property type="entry name" value="PLAC8"/>
    <property type="match status" value="1"/>
</dbReference>
<keyword evidence="2" id="KW-0472">Membrane</keyword>
<name>A0ABD0X5A0_UMBPY</name>
<reference evidence="3 4" key="1">
    <citation type="submission" date="2024-06" db="EMBL/GenBank/DDBJ databases">
        <authorList>
            <person name="Pan Q."/>
            <person name="Wen M."/>
            <person name="Jouanno E."/>
            <person name="Zahm M."/>
            <person name="Klopp C."/>
            <person name="Cabau C."/>
            <person name="Louis A."/>
            <person name="Berthelot C."/>
            <person name="Parey E."/>
            <person name="Roest Crollius H."/>
            <person name="Montfort J."/>
            <person name="Robinson-Rechavi M."/>
            <person name="Bouchez O."/>
            <person name="Lampietro C."/>
            <person name="Lopez Roques C."/>
            <person name="Donnadieu C."/>
            <person name="Postlethwait J."/>
            <person name="Bobe J."/>
            <person name="Verreycken H."/>
            <person name="Guiguen Y."/>
        </authorList>
    </citation>
    <scope>NUCLEOTIDE SEQUENCE [LARGE SCALE GENOMIC DNA]</scope>
    <source>
        <strain evidence="3">Up_M1</strain>
        <tissue evidence="3">Testis</tissue>
    </source>
</reference>
<evidence type="ECO:0000256" key="1">
    <source>
        <dbReference type="ARBA" id="ARBA00009024"/>
    </source>
</evidence>
<keyword evidence="4" id="KW-1185">Reference proteome</keyword>
<dbReference type="AlphaFoldDB" id="A0ABD0X5A0"/>
<dbReference type="EMBL" id="JAGEUA010000003">
    <property type="protein sequence ID" value="KAL0994155.1"/>
    <property type="molecule type" value="Genomic_DNA"/>
</dbReference>
<feature type="transmembrane region" description="Helical" evidence="2">
    <location>
        <begin position="57"/>
        <end position="77"/>
    </location>
</feature>
<sequence>MANAVILQQIENHWRHDLFSCCEDVKLSCYGFWCCPCLACSTTKDFGERRYLPIVDFIGPACFLAFGVPMAVPPASLGMRVAMRYKYNIKGSICHDILASCFCVCCSWCQMAREVKERNTCNGTTLQPMVVQMQPAAIPTNIPYMTNPQGNIITTPQYNTLGSGPSGMAGGYNQTMAMNPNATAGMLPMMPQPPPPYSTGMVPDMPNNMNTQPNKY</sequence>
<keyword evidence="2" id="KW-0812">Transmembrane</keyword>
<evidence type="ECO:0000256" key="2">
    <source>
        <dbReference type="SAM" id="Phobius"/>
    </source>
</evidence>
<comment type="caution">
    <text evidence="3">The sequence shown here is derived from an EMBL/GenBank/DDBJ whole genome shotgun (WGS) entry which is preliminary data.</text>
</comment>